<comment type="similarity">
    <text evidence="1 3">Belongs to the bacterial flagellin family.</text>
</comment>
<evidence type="ECO:0000313" key="8">
    <source>
        <dbReference type="Proteomes" id="UP000315112"/>
    </source>
</evidence>
<dbReference type="EMBL" id="VLKW01000002">
    <property type="protein sequence ID" value="TWI50035.1"/>
    <property type="molecule type" value="Genomic_DNA"/>
</dbReference>
<dbReference type="RefSeq" id="WP_145873677.1">
    <property type="nucleotide sequence ID" value="NZ_CP046904.1"/>
</dbReference>
<accession>A0A562Q020</accession>
<dbReference type="GO" id="GO:0009288">
    <property type="term" value="C:bacterial-type flagellum"/>
    <property type="evidence" value="ECO:0007669"/>
    <property type="project" value="UniProtKB-SubCell"/>
</dbReference>
<evidence type="ECO:0000259" key="4">
    <source>
        <dbReference type="Pfam" id="PF00669"/>
    </source>
</evidence>
<dbReference type="InterPro" id="IPR001492">
    <property type="entry name" value="Flagellin"/>
</dbReference>
<feature type="domain" description="Flagellin N-terminal" evidence="4">
    <location>
        <begin position="6"/>
        <end position="139"/>
    </location>
</feature>
<evidence type="ECO:0000313" key="9">
    <source>
        <dbReference type="Proteomes" id="UP000437862"/>
    </source>
</evidence>
<keyword evidence="2 3" id="KW-0975">Bacterial flagellum</keyword>
<dbReference type="OrthoDB" id="9796789at2"/>
<dbReference type="Pfam" id="PF00700">
    <property type="entry name" value="Flagellin_C"/>
    <property type="match status" value="1"/>
</dbReference>
<dbReference type="Proteomes" id="UP000315112">
    <property type="component" value="Unassembled WGS sequence"/>
</dbReference>
<proteinExistence type="inferred from homology"/>
<evidence type="ECO:0000256" key="3">
    <source>
        <dbReference type="RuleBase" id="RU362073"/>
    </source>
</evidence>
<dbReference type="PANTHER" id="PTHR42792:SF2">
    <property type="entry name" value="FLAGELLIN"/>
    <property type="match status" value="1"/>
</dbReference>
<keyword evidence="7" id="KW-0969">Cilium</keyword>
<gene>
    <name evidence="6" type="ORF">GO485_04695</name>
    <name evidence="7" type="ORF">IP92_01259</name>
</gene>
<evidence type="ECO:0000313" key="6">
    <source>
        <dbReference type="EMBL" id="QGZ38418.1"/>
    </source>
</evidence>
<comment type="function">
    <text evidence="3">Flagellin is the subunit protein which polymerizes to form the filaments of bacterial flagella.</text>
</comment>
<comment type="subcellular location">
    <subcellularLocation>
        <location evidence="3">Secreted</location>
    </subcellularLocation>
    <subcellularLocation>
        <location evidence="3">Bacterial flagellum</location>
    </subcellularLocation>
</comment>
<protein>
    <recommendedName>
        <fullName evidence="3">Flagellin</fullName>
    </recommendedName>
</protein>
<dbReference type="GO" id="GO:0005576">
    <property type="term" value="C:extracellular region"/>
    <property type="evidence" value="ECO:0007669"/>
    <property type="project" value="UniProtKB-SubCell"/>
</dbReference>
<evidence type="ECO:0000256" key="2">
    <source>
        <dbReference type="ARBA" id="ARBA00023143"/>
    </source>
</evidence>
<dbReference type="AlphaFoldDB" id="A0A562Q020"/>
<dbReference type="SUPFAM" id="SSF64518">
    <property type="entry name" value="Phase 1 flagellin"/>
    <property type="match status" value="1"/>
</dbReference>
<keyword evidence="9" id="KW-1185">Reference proteome</keyword>
<evidence type="ECO:0000256" key="1">
    <source>
        <dbReference type="ARBA" id="ARBA00005709"/>
    </source>
</evidence>
<dbReference type="GO" id="GO:0005198">
    <property type="term" value="F:structural molecule activity"/>
    <property type="evidence" value="ECO:0007669"/>
    <property type="project" value="UniProtKB-UniRule"/>
</dbReference>
<dbReference type="InterPro" id="IPR046358">
    <property type="entry name" value="Flagellin_C"/>
</dbReference>
<dbReference type="Gene3D" id="1.20.1330.10">
    <property type="entry name" value="f41 fragment of flagellin, N-terminal domain"/>
    <property type="match status" value="1"/>
</dbReference>
<organism evidence="7 8">
    <name type="scientific">Pseudoduganella flava</name>
    <dbReference type="NCBI Taxonomy" id="871742"/>
    <lineage>
        <taxon>Bacteria</taxon>
        <taxon>Pseudomonadati</taxon>
        <taxon>Pseudomonadota</taxon>
        <taxon>Betaproteobacteria</taxon>
        <taxon>Burkholderiales</taxon>
        <taxon>Oxalobacteraceae</taxon>
        <taxon>Telluria group</taxon>
        <taxon>Pseudoduganella</taxon>
    </lineage>
</organism>
<dbReference type="Pfam" id="PF00669">
    <property type="entry name" value="Flagellin_N"/>
    <property type="match status" value="1"/>
</dbReference>
<keyword evidence="3" id="KW-0964">Secreted</keyword>
<reference evidence="7 8" key="1">
    <citation type="journal article" date="2015" name="Stand. Genomic Sci.">
        <title>Genomic Encyclopedia of Bacterial and Archaeal Type Strains, Phase III: the genomes of soil and plant-associated and newly described type strains.</title>
        <authorList>
            <person name="Whitman W.B."/>
            <person name="Woyke T."/>
            <person name="Klenk H.P."/>
            <person name="Zhou Y."/>
            <person name="Lilburn T.G."/>
            <person name="Beck B.J."/>
            <person name="De Vos P."/>
            <person name="Vandamme P."/>
            <person name="Eisen J.A."/>
            <person name="Garrity G."/>
            <person name="Hugenholtz P."/>
            <person name="Kyrpides N.C."/>
        </authorList>
    </citation>
    <scope>NUCLEOTIDE SEQUENCE [LARGE SCALE GENOMIC DNA]</scope>
    <source>
        <strain evidence="7 8">CGMCC 1.10685</strain>
    </source>
</reference>
<reference evidence="6 9" key="3">
    <citation type="submission" date="2019-12" db="EMBL/GenBank/DDBJ databases">
        <title>Draft Genome Sequences of Six Type Strains of the Genus Massilia.</title>
        <authorList>
            <person name="Miess H."/>
            <person name="Frediansyah A."/>
            <person name="Goeker M."/>
            <person name="Gross H."/>
        </authorList>
    </citation>
    <scope>NUCLEOTIDE SEQUENCE [LARGE SCALE GENOMIC DNA]</scope>
    <source>
        <strain evidence="6 9">DSM 26639</strain>
    </source>
</reference>
<reference evidence="7" key="2">
    <citation type="submission" date="2019-07" db="EMBL/GenBank/DDBJ databases">
        <authorList>
            <person name="Whitman W."/>
            <person name="Huntemann M."/>
            <person name="Clum A."/>
            <person name="Pillay M."/>
            <person name="Palaniappan K."/>
            <person name="Varghese N."/>
            <person name="Mikhailova N."/>
            <person name="Stamatis D."/>
            <person name="Reddy T."/>
            <person name="Daum C."/>
            <person name="Shapiro N."/>
            <person name="Ivanova N."/>
            <person name="Kyrpides N."/>
            <person name="Woyke T."/>
        </authorList>
    </citation>
    <scope>NUCLEOTIDE SEQUENCE</scope>
    <source>
        <strain evidence="7">CGMCC 1.10685</strain>
    </source>
</reference>
<dbReference type="EMBL" id="CP046904">
    <property type="protein sequence ID" value="QGZ38418.1"/>
    <property type="molecule type" value="Genomic_DNA"/>
</dbReference>
<dbReference type="InterPro" id="IPR001029">
    <property type="entry name" value="Flagellin_N"/>
</dbReference>
<name>A0A562Q020_9BURK</name>
<evidence type="ECO:0000259" key="5">
    <source>
        <dbReference type="Pfam" id="PF00700"/>
    </source>
</evidence>
<dbReference type="PRINTS" id="PR00207">
    <property type="entry name" value="FLAGELLIN"/>
</dbReference>
<keyword evidence="7" id="KW-0282">Flagellum</keyword>
<sequence length="305" mass="31680">MLSLHTNNAALSAQNSISRTQSSLSTSMTRLSTGYRINSAMDDAAGLQIATRLKTQTSGMGVAMRNTQNSISMLQTAEGALDETTNILNRMKDLATQAADGSSTGVDQQAMQAEFDSLSNELGNIMSNTKFGGTALLNSDAAKGKLSTAVTFQIGSDMDEKMNADFTVELGKVHSDILLAAKQYDGGTGAAAAAAGTEISDNAATPNSVTGANNANATIKTLATAIDSVAALRSKIGAVSNRLDHVYNNLSNISTNTKNATGRIMDVDFASESASMTSNQMLLQAGTAMLKQSNSQSSLVLSLLQ</sequence>
<feature type="domain" description="Flagellin C-terminal" evidence="5">
    <location>
        <begin position="220"/>
        <end position="304"/>
    </location>
</feature>
<dbReference type="Proteomes" id="UP000437862">
    <property type="component" value="Chromosome"/>
</dbReference>
<dbReference type="PANTHER" id="PTHR42792">
    <property type="entry name" value="FLAGELLIN"/>
    <property type="match status" value="1"/>
</dbReference>
<evidence type="ECO:0000313" key="7">
    <source>
        <dbReference type="EMBL" id="TWI50035.1"/>
    </source>
</evidence>
<keyword evidence="7" id="KW-0966">Cell projection</keyword>